<organism evidence="2 3">
    <name type="scientific">Halosimplex aquaticum</name>
    <dbReference type="NCBI Taxonomy" id="3026162"/>
    <lineage>
        <taxon>Archaea</taxon>
        <taxon>Methanobacteriati</taxon>
        <taxon>Methanobacteriota</taxon>
        <taxon>Stenosarchaea group</taxon>
        <taxon>Halobacteria</taxon>
        <taxon>Halobacteriales</taxon>
        <taxon>Haloarculaceae</taxon>
        <taxon>Halosimplex</taxon>
    </lineage>
</organism>
<dbReference type="CDD" id="cd00085">
    <property type="entry name" value="HNHc"/>
    <property type="match status" value="1"/>
</dbReference>
<evidence type="ECO:0000313" key="3">
    <source>
        <dbReference type="Proteomes" id="UP001596432"/>
    </source>
</evidence>
<comment type="caution">
    <text evidence="2">The sequence shown here is derived from an EMBL/GenBank/DDBJ whole genome shotgun (WGS) entry which is preliminary data.</text>
</comment>
<keyword evidence="3" id="KW-1185">Reference proteome</keyword>
<dbReference type="GO" id="GO:0004519">
    <property type="term" value="F:endonuclease activity"/>
    <property type="evidence" value="ECO:0007669"/>
    <property type="project" value="UniProtKB-KW"/>
</dbReference>
<dbReference type="InterPro" id="IPR002711">
    <property type="entry name" value="HNH"/>
</dbReference>
<dbReference type="AlphaFoldDB" id="A0ABD5XZR3"/>
<dbReference type="PANTHER" id="PTHR33877:SF1">
    <property type="entry name" value="TYPE IV METHYL-DIRECTED RESTRICTION ENZYME ECOKMCRA"/>
    <property type="match status" value="1"/>
</dbReference>
<feature type="domain" description="HNH nuclease" evidence="1">
    <location>
        <begin position="171"/>
        <end position="219"/>
    </location>
</feature>
<dbReference type="SMART" id="SM00507">
    <property type="entry name" value="HNHc"/>
    <property type="match status" value="1"/>
</dbReference>
<proteinExistence type="predicted"/>
<dbReference type="Pfam" id="PF01844">
    <property type="entry name" value="HNH"/>
    <property type="match status" value="1"/>
</dbReference>
<evidence type="ECO:0000259" key="1">
    <source>
        <dbReference type="SMART" id="SM00507"/>
    </source>
</evidence>
<keyword evidence="2" id="KW-0255">Endonuclease</keyword>
<name>A0ABD5XZR3_9EURY</name>
<dbReference type="EMBL" id="JBHTAS010000001">
    <property type="protein sequence ID" value="MFC7139114.1"/>
    <property type="molecule type" value="Genomic_DNA"/>
</dbReference>
<gene>
    <name evidence="2" type="ORF">ACFQMA_04585</name>
</gene>
<dbReference type="PANTHER" id="PTHR33877">
    <property type="entry name" value="SLL1193 PROTEIN"/>
    <property type="match status" value="1"/>
</dbReference>
<dbReference type="Proteomes" id="UP001596432">
    <property type="component" value="Unassembled WGS sequence"/>
</dbReference>
<dbReference type="InterPro" id="IPR003615">
    <property type="entry name" value="HNH_nuc"/>
</dbReference>
<protein>
    <submittedName>
        <fullName evidence="2">HNH endonuclease</fullName>
    </submittedName>
</protein>
<reference evidence="2 3" key="1">
    <citation type="journal article" date="2019" name="Int. J. Syst. Evol. Microbiol.">
        <title>The Global Catalogue of Microorganisms (GCM) 10K type strain sequencing project: providing services to taxonomists for standard genome sequencing and annotation.</title>
        <authorList>
            <consortium name="The Broad Institute Genomics Platform"/>
            <consortium name="The Broad Institute Genome Sequencing Center for Infectious Disease"/>
            <person name="Wu L."/>
            <person name="Ma J."/>
        </authorList>
    </citation>
    <scope>NUCLEOTIDE SEQUENCE [LARGE SCALE GENOMIC DNA]</scope>
    <source>
        <strain evidence="2 3">XZYJT29</strain>
    </source>
</reference>
<keyword evidence="2" id="KW-0540">Nuclease</keyword>
<dbReference type="InterPro" id="IPR052892">
    <property type="entry name" value="NA-targeting_endonuclease"/>
</dbReference>
<dbReference type="RefSeq" id="WP_382261226.1">
    <property type="nucleotide sequence ID" value="NZ_JBHTAS010000001.1"/>
</dbReference>
<dbReference type="Gene3D" id="1.10.30.50">
    <property type="match status" value="1"/>
</dbReference>
<accession>A0ABD5XZR3</accession>
<sequence length="290" mass="33697">MPPEVNREPENRIPTGMTVYDSDGQYTRLVVVNHPDESCEEFEVPGTGKTVAEYNEDYDPTGPVVQTVYRFKLDQELDDWMSLPLDDIHSAAQDVGLKTYSYPARRMKSSFSHIPERVGTYRELFCYQWARMTHLSASVNQPERLQDFLLWSNYEKRLDGEITTSSILKENQYQLKENLGVCTYCNQESETTFDHILPVAEGGVSEIKNMVPACQSCNSSKSDRNLLDWHQEHEIPMDRVVLGKYLKLRWDEFEADGELDSPVPDSIRDRWEGLEVSRRITQQIWMNQNR</sequence>
<evidence type="ECO:0000313" key="2">
    <source>
        <dbReference type="EMBL" id="MFC7139114.1"/>
    </source>
</evidence>
<keyword evidence="2" id="KW-0378">Hydrolase</keyword>